<dbReference type="EMBL" id="JBHUDD010000033">
    <property type="protein sequence ID" value="MFD1508591.1"/>
    <property type="molecule type" value="Genomic_DNA"/>
</dbReference>
<evidence type="ECO:0000313" key="11">
    <source>
        <dbReference type="EMBL" id="MFD1508591.1"/>
    </source>
</evidence>
<comment type="similarity">
    <text evidence="2 9">Belongs to the ABC-2 integral membrane protein family.</text>
</comment>
<gene>
    <name evidence="11" type="ORF">ACFTOW_04130</name>
</gene>
<evidence type="ECO:0000259" key="10">
    <source>
        <dbReference type="PROSITE" id="PS51012"/>
    </source>
</evidence>
<keyword evidence="4 9" id="KW-1003">Cell membrane</keyword>
<organism evidence="11 12">
    <name type="scientific">Lacimonas salitolerans</name>
    <dbReference type="NCBI Taxonomy" id="1323750"/>
    <lineage>
        <taxon>Bacteria</taxon>
        <taxon>Pseudomonadati</taxon>
        <taxon>Pseudomonadota</taxon>
        <taxon>Alphaproteobacteria</taxon>
        <taxon>Rhodobacterales</taxon>
        <taxon>Paracoccaceae</taxon>
        <taxon>Lacimonas</taxon>
    </lineage>
</organism>
<dbReference type="PANTHER" id="PTHR30413">
    <property type="entry name" value="INNER MEMBRANE TRANSPORT PERMEASE"/>
    <property type="match status" value="1"/>
</dbReference>
<evidence type="ECO:0000256" key="7">
    <source>
        <dbReference type="ARBA" id="ARBA00022989"/>
    </source>
</evidence>
<dbReference type="PRINTS" id="PR00164">
    <property type="entry name" value="ABC2TRNSPORT"/>
</dbReference>
<evidence type="ECO:0000256" key="5">
    <source>
        <dbReference type="ARBA" id="ARBA00022519"/>
    </source>
</evidence>
<dbReference type="Pfam" id="PF01061">
    <property type="entry name" value="ABC2_membrane"/>
    <property type="match status" value="1"/>
</dbReference>
<feature type="transmembrane region" description="Helical" evidence="9">
    <location>
        <begin position="245"/>
        <end position="266"/>
    </location>
</feature>
<dbReference type="RefSeq" id="WP_379913374.1">
    <property type="nucleotide sequence ID" value="NZ_JBHUDD010000033.1"/>
</dbReference>
<feature type="domain" description="ABC transmembrane type-2" evidence="10">
    <location>
        <begin position="44"/>
        <end position="265"/>
    </location>
</feature>
<keyword evidence="6 9" id="KW-0812">Transmembrane</keyword>
<proteinExistence type="inferred from homology"/>
<dbReference type="InterPro" id="IPR047817">
    <property type="entry name" value="ABC2_TM_bact-type"/>
</dbReference>
<dbReference type="InterPro" id="IPR000412">
    <property type="entry name" value="ABC_2_transport"/>
</dbReference>
<keyword evidence="3 9" id="KW-0813">Transport</keyword>
<evidence type="ECO:0000313" key="12">
    <source>
        <dbReference type="Proteomes" id="UP001597186"/>
    </source>
</evidence>
<evidence type="ECO:0000256" key="8">
    <source>
        <dbReference type="ARBA" id="ARBA00023136"/>
    </source>
</evidence>
<evidence type="ECO:0000256" key="2">
    <source>
        <dbReference type="ARBA" id="ARBA00007783"/>
    </source>
</evidence>
<evidence type="ECO:0000256" key="6">
    <source>
        <dbReference type="ARBA" id="ARBA00022692"/>
    </source>
</evidence>
<evidence type="ECO:0000256" key="4">
    <source>
        <dbReference type="ARBA" id="ARBA00022475"/>
    </source>
</evidence>
<feature type="transmembrane region" description="Helical" evidence="9">
    <location>
        <begin position="120"/>
        <end position="146"/>
    </location>
</feature>
<dbReference type="Proteomes" id="UP001597186">
    <property type="component" value="Unassembled WGS sequence"/>
</dbReference>
<evidence type="ECO:0000256" key="1">
    <source>
        <dbReference type="ARBA" id="ARBA00004429"/>
    </source>
</evidence>
<accession>A0ABW4ED94</accession>
<comment type="subcellular location">
    <subcellularLocation>
        <location evidence="1 9">Cell inner membrane</location>
        <topology evidence="1 9">Multi-pass membrane protein</topology>
    </subcellularLocation>
</comment>
<dbReference type="PROSITE" id="PS51012">
    <property type="entry name" value="ABC_TM2"/>
    <property type="match status" value="1"/>
</dbReference>
<feature type="transmembrane region" description="Helical" evidence="9">
    <location>
        <begin position="78"/>
        <end position="99"/>
    </location>
</feature>
<keyword evidence="12" id="KW-1185">Reference proteome</keyword>
<feature type="transmembrane region" description="Helical" evidence="9">
    <location>
        <begin position="158"/>
        <end position="177"/>
    </location>
</feature>
<evidence type="ECO:0000256" key="3">
    <source>
        <dbReference type="ARBA" id="ARBA00022448"/>
    </source>
</evidence>
<evidence type="ECO:0000256" key="9">
    <source>
        <dbReference type="RuleBase" id="RU361157"/>
    </source>
</evidence>
<sequence>MTTDTDPPPKLIPVRAHIPRAASLRTIAALILREMGATYGRSPGGYIWAVLEPALGLLLLVIIFSAGFRSPPLGTNFAIFYASGLLPFFMFVTTATKVQQAINYSKQLLAYPRVTFMDALLARFILSVLTQLMVSALLLTIILVMFETRTVLRISTLLNAYAMAAALGFGIGVLNCLMVSRHALWQTVWSVITRPLILLSGVIFLHDRIPEPYRDWLAWNPLVHVVGEARRAFYYSYVGEYVDPVYTYGVALICAVAGLLLLRSYYRDLMER</sequence>
<dbReference type="InterPro" id="IPR013525">
    <property type="entry name" value="ABC2_TM"/>
</dbReference>
<dbReference type="PANTHER" id="PTHR30413:SF8">
    <property type="entry name" value="TRANSPORT PERMEASE PROTEIN"/>
    <property type="match status" value="1"/>
</dbReference>
<keyword evidence="5" id="KW-0997">Cell inner membrane</keyword>
<feature type="transmembrane region" description="Helical" evidence="9">
    <location>
        <begin position="45"/>
        <end position="66"/>
    </location>
</feature>
<keyword evidence="7 9" id="KW-1133">Transmembrane helix</keyword>
<name>A0ABW4ED94_9RHOB</name>
<reference evidence="12" key="1">
    <citation type="journal article" date="2019" name="Int. J. Syst. Evol. Microbiol.">
        <title>The Global Catalogue of Microorganisms (GCM) 10K type strain sequencing project: providing services to taxonomists for standard genome sequencing and annotation.</title>
        <authorList>
            <consortium name="The Broad Institute Genomics Platform"/>
            <consortium name="The Broad Institute Genome Sequencing Center for Infectious Disease"/>
            <person name="Wu L."/>
            <person name="Ma J."/>
        </authorList>
    </citation>
    <scope>NUCLEOTIDE SEQUENCE [LARGE SCALE GENOMIC DNA]</scope>
    <source>
        <strain evidence="12">CGMCC 1.12477</strain>
    </source>
</reference>
<feature type="transmembrane region" description="Helical" evidence="9">
    <location>
        <begin position="184"/>
        <end position="205"/>
    </location>
</feature>
<protein>
    <recommendedName>
        <fullName evidence="9">Transport permease protein</fullName>
    </recommendedName>
</protein>
<keyword evidence="8 9" id="KW-0472">Membrane</keyword>
<comment type="caution">
    <text evidence="11">The sequence shown here is derived from an EMBL/GenBank/DDBJ whole genome shotgun (WGS) entry which is preliminary data.</text>
</comment>